<evidence type="ECO:0000313" key="3">
    <source>
        <dbReference type="Proteomes" id="UP000600101"/>
    </source>
</evidence>
<proteinExistence type="predicted"/>
<dbReference type="Pfam" id="PF13592">
    <property type="entry name" value="HTH_33"/>
    <property type="match status" value="1"/>
</dbReference>
<reference evidence="2" key="1">
    <citation type="submission" date="2020-08" db="EMBL/GenBank/DDBJ databases">
        <authorList>
            <person name="Hu Y."/>
            <person name="Nguyen S.V."/>
            <person name="Li F."/>
            <person name="Fanning S."/>
        </authorList>
    </citation>
    <scope>NUCLEOTIDE SEQUENCE</scope>
    <source>
        <strain evidence="2">SYSU D8009</strain>
    </source>
</reference>
<comment type="caution">
    <text evidence="2">The sequence shown here is derived from an EMBL/GenBank/DDBJ whole genome shotgun (WGS) entry which is preliminary data.</text>
</comment>
<name>A0A9X0R5Q8_9PROT</name>
<organism evidence="2 3">
    <name type="scientific">Siccirubricoccus deserti</name>
    <dbReference type="NCBI Taxonomy" id="2013562"/>
    <lineage>
        <taxon>Bacteria</taxon>
        <taxon>Pseudomonadati</taxon>
        <taxon>Pseudomonadota</taxon>
        <taxon>Alphaproteobacteria</taxon>
        <taxon>Acetobacterales</taxon>
        <taxon>Roseomonadaceae</taxon>
        <taxon>Siccirubricoccus</taxon>
    </lineage>
</organism>
<dbReference type="Pfam" id="PF13551">
    <property type="entry name" value="HTH_29"/>
    <property type="match status" value="1"/>
</dbReference>
<dbReference type="InterPro" id="IPR009057">
    <property type="entry name" value="Homeodomain-like_sf"/>
</dbReference>
<evidence type="ECO:0000313" key="2">
    <source>
        <dbReference type="EMBL" id="MBC4019433.1"/>
    </source>
</evidence>
<evidence type="ECO:0000259" key="1">
    <source>
        <dbReference type="Pfam" id="PF13592"/>
    </source>
</evidence>
<keyword evidence="3" id="KW-1185">Reference proteome</keyword>
<sequence>MLAIALVLEGRSRAEAAESCGMDRQTLCDWVHRYNAEGLAGLADRRGAVGVKPRLTPEQEAQVDAWVESGPDPALHGGLVRWRRVDLRDLIAHEFGVGLHERSVGKLLRRLDFRRLSVRPQHPESDPAAQEAFKKTEIVRNFVWDGVGQVMANRSWKRMANCALAALHSLCGIFQSLDAR</sequence>
<feature type="non-terminal residue" evidence="2">
    <location>
        <position position="180"/>
    </location>
</feature>
<feature type="domain" description="Winged helix-turn helix" evidence="1">
    <location>
        <begin position="80"/>
        <end position="136"/>
    </location>
</feature>
<protein>
    <submittedName>
        <fullName evidence="2">Winged helix-turn-helix domain-containing protein</fullName>
    </submittedName>
</protein>
<dbReference type="AlphaFoldDB" id="A0A9X0R5Q8"/>
<dbReference type="Proteomes" id="UP000600101">
    <property type="component" value="Unassembled WGS sequence"/>
</dbReference>
<gene>
    <name evidence="2" type="ORF">H7965_30085</name>
</gene>
<dbReference type="InterPro" id="IPR025959">
    <property type="entry name" value="Winged_HTH_dom"/>
</dbReference>
<dbReference type="EMBL" id="JACOMF010000244">
    <property type="protein sequence ID" value="MBC4019433.1"/>
    <property type="molecule type" value="Genomic_DNA"/>
</dbReference>
<accession>A0A9X0R5Q8</accession>
<dbReference type="SUPFAM" id="SSF46689">
    <property type="entry name" value="Homeodomain-like"/>
    <property type="match status" value="1"/>
</dbReference>